<dbReference type="EMBL" id="JAUESC010000003">
    <property type="protein sequence ID" value="KAK0602030.1"/>
    <property type="molecule type" value="Genomic_DNA"/>
</dbReference>
<dbReference type="Proteomes" id="UP001168877">
    <property type="component" value="Unassembled WGS sequence"/>
</dbReference>
<evidence type="ECO:0000313" key="2">
    <source>
        <dbReference type="Proteomes" id="UP001168877"/>
    </source>
</evidence>
<evidence type="ECO:0000313" key="1">
    <source>
        <dbReference type="EMBL" id="KAK0602030.1"/>
    </source>
</evidence>
<gene>
    <name evidence="1" type="ORF">LWI29_029712</name>
</gene>
<proteinExistence type="predicted"/>
<keyword evidence="2" id="KW-1185">Reference proteome</keyword>
<organism evidence="1 2">
    <name type="scientific">Acer saccharum</name>
    <name type="common">Sugar maple</name>
    <dbReference type="NCBI Taxonomy" id="4024"/>
    <lineage>
        <taxon>Eukaryota</taxon>
        <taxon>Viridiplantae</taxon>
        <taxon>Streptophyta</taxon>
        <taxon>Embryophyta</taxon>
        <taxon>Tracheophyta</taxon>
        <taxon>Spermatophyta</taxon>
        <taxon>Magnoliopsida</taxon>
        <taxon>eudicotyledons</taxon>
        <taxon>Gunneridae</taxon>
        <taxon>Pentapetalae</taxon>
        <taxon>rosids</taxon>
        <taxon>malvids</taxon>
        <taxon>Sapindales</taxon>
        <taxon>Sapindaceae</taxon>
        <taxon>Hippocastanoideae</taxon>
        <taxon>Acereae</taxon>
        <taxon>Acer</taxon>
    </lineage>
</organism>
<sequence length="131" mass="14241">MKPLLMLKLLSLKLPCKIKGVLFWGSILSLEEVLSDRNLCFVGIGIRDKIPGLTLVLKKPKLCKCGLAELDKQVRINSTVASTASSTSSCPVTDSKVKVEIASLPDSKVTVEIASLPEMIECIPDWKAVVF</sequence>
<name>A0AA39T793_ACESA</name>
<comment type="caution">
    <text evidence="1">The sequence shown here is derived from an EMBL/GenBank/DDBJ whole genome shotgun (WGS) entry which is preliminary data.</text>
</comment>
<reference evidence="1" key="2">
    <citation type="submission" date="2023-06" db="EMBL/GenBank/DDBJ databases">
        <authorList>
            <person name="Swenson N.G."/>
            <person name="Wegrzyn J.L."/>
            <person name="Mcevoy S.L."/>
        </authorList>
    </citation>
    <scope>NUCLEOTIDE SEQUENCE</scope>
    <source>
        <strain evidence="1">NS2018</strain>
        <tissue evidence="1">Leaf</tissue>
    </source>
</reference>
<reference evidence="1" key="1">
    <citation type="journal article" date="2022" name="Plant J.">
        <title>Strategies of tolerance reflected in two North American maple genomes.</title>
        <authorList>
            <person name="McEvoy S.L."/>
            <person name="Sezen U.U."/>
            <person name="Trouern-Trend A."/>
            <person name="McMahon S.M."/>
            <person name="Schaberg P.G."/>
            <person name="Yang J."/>
            <person name="Wegrzyn J.L."/>
            <person name="Swenson N.G."/>
        </authorList>
    </citation>
    <scope>NUCLEOTIDE SEQUENCE</scope>
    <source>
        <strain evidence="1">NS2018</strain>
    </source>
</reference>
<dbReference type="AlphaFoldDB" id="A0AA39T793"/>
<protein>
    <submittedName>
        <fullName evidence="1">Uncharacterized protein</fullName>
    </submittedName>
</protein>
<accession>A0AA39T793</accession>